<gene>
    <name evidence="2" type="ORF">Q2362_06270</name>
</gene>
<accession>A0ABT8T7K6</accession>
<evidence type="ECO:0000313" key="2">
    <source>
        <dbReference type="EMBL" id="MDO2409700.1"/>
    </source>
</evidence>
<protein>
    <submittedName>
        <fullName evidence="2">Uncharacterized protein</fullName>
    </submittedName>
</protein>
<dbReference type="EMBL" id="JAULJQ010000007">
    <property type="protein sequence ID" value="MDO2409700.1"/>
    <property type="molecule type" value="Genomic_DNA"/>
</dbReference>
<keyword evidence="1" id="KW-1133">Transmembrane helix</keyword>
<proteinExistence type="predicted"/>
<evidence type="ECO:0000256" key="1">
    <source>
        <dbReference type="SAM" id="Phobius"/>
    </source>
</evidence>
<reference evidence="2 3" key="1">
    <citation type="submission" date="2023-06" db="EMBL/GenBank/DDBJ databases">
        <title>Campylobacter magnum sp. nov., isolated from cecal contents of domestic pigs (Sus scrofa domesticus).</title>
        <authorList>
            <person name="Papic B."/>
            <person name="Gruntar I."/>
        </authorList>
    </citation>
    <scope>NUCLEOTIDE SEQUENCE [LARGE SCALE GENOMIC DNA]</scope>
    <source>
        <strain evidence="3">34484-21</strain>
    </source>
</reference>
<organism evidence="2 3">
    <name type="scientific">Campylobacter magnus</name>
    <dbReference type="NCBI Taxonomy" id="3026462"/>
    <lineage>
        <taxon>Bacteria</taxon>
        <taxon>Pseudomonadati</taxon>
        <taxon>Campylobacterota</taxon>
        <taxon>Epsilonproteobacteria</taxon>
        <taxon>Campylobacterales</taxon>
        <taxon>Campylobacteraceae</taxon>
        <taxon>Campylobacter</taxon>
    </lineage>
</organism>
<feature type="transmembrane region" description="Helical" evidence="1">
    <location>
        <begin position="33"/>
        <end position="52"/>
    </location>
</feature>
<dbReference type="RefSeq" id="WP_302244499.1">
    <property type="nucleotide sequence ID" value="NZ_JAULJQ010000007.1"/>
</dbReference>
<name>A0ABT8T7K6_9BACT</name>
<keyword evidence="1" id="KW-0812">Transmembrane</keyword>
<evidence type="ECO:0000313" key="3">
    <source>
        <dbReference type="Proteomes" id="UP001171111"/>
    </source>
</evidence>
<keyword evidence="1" id="KW-0472">Membrane</keyword>
<comment type="caution">
    <text evidence="2">The sequence shown here is derived from an EMBL/GenBank/DDBJ whole genome shotgun (WGS) entry which is preliminary data.</text>
</comment>
<sequence length="388" mass="45164">MNKLLLLLPSLASADLIQDSYKEQFYQLSKANFEIITAFLVIFIIASLTYLFSLTKTSKHKTIIQTGDIISAVHSKIIKKDVDLLRILDGYLSILHQKAAKRDNKVYFNFSHYYPRYVKAIHDKVCILFYTLSEFVIEHTENSHIIIGLRTKKSSNEKSVRYEFYIKSDCPIPQLEKGDIKNTLEKHSKMIEIITYKGKKELKNCVFFEFYKLKTAKLVADILGTKINFSSWQKHNFLSFELEFELSNKPYEVKNRYSHFFGLNTIILEDDICGFYQIASKLKQFKLNIQPKMDLKLAKEHLFNPIFSPKFIFINTRVLRNFTAKEINQIKQKQAKYGFLIILISDSVAFDHYNGSFENYVLLKHPINIDTLLAAMNTTPPPSTSQIK</sequence>
<keyword evidence="3" id="KW-1185">Reference proteome</keyword>
<dbReference type="Proteomes" id="UP001171111">
    <property type="component" value="Unassembled WGS sequence"/>
</dbReference>